<dbReference type="InterPro" id="IPR036063">
    <property type="entry name" value="Smr_dom_sf"/>
</dbReference>
<dbReference type="InterPro" id="IPR013899">
    <property type="entry name" value="DUF1771"/>
</dbReference>
<feature type="region of interest" description="Disordered" evidence="1">
    <location>
        <begin position="202"/>
        <end position="224"/>
    </location>
</feature>
<protein>
    <recommendedName>
        <fullName evidence="2">Smr domain-containing protein</fullName>
    </recommendedName>
</protein>
<dbReference type="SMART" id="SM00463">
    <property type="entry name" value="SMR"/>
    <property type="match status" value="1"/>
</dbReference>
<dbReference type="Gene3D" id="3.30.1370.110">
    <property type="match status" value="1"/>
</dbReference>
<dbReference type="PANTHER" id="PTHR46651">
    <property type="entry name" value="POLYADENYLATE-BINDING PROTEIN-INTERACTING PROTEIN 7"/>
    <property type="match status" value="1"/>
</dbReference>
<dbReference type="PANTHER" id="PTHR46651:SF1">
    <property type="entry name" value="SMALL MUTS RELATED FAMILY PROTEIN"/>
    <property type="match status" value="1"/>
</dbReference>
<dbReference type="PROSITE" id="PS50828">
    <property type="entry name" value="SMR"/>
    <property type="match status" value="1"/>
</dbReference>
<dbReference type="Proteomes" id="UP001497512">
    <property type="component" value="Chromosome 11"/>
</dbReference>
<proteinExistence type="predicted"/>
<feature type="domain" description="Smr" evidence="2">
    <location>
        <begin position="558"/>
        <end position="640"/>
    </location>
</feature>
<dbReference type="CDD" id="cd14371">
    <property type="entry name" value="CUE_CID7_like"/>
    <property type="match status" value="1"/>
</dbReference>
<gene>
    <name evidence="3" type="ORF">CSSPTR1EN2_LOCUS3621</name>
</gene>
<feature type="region of interest" description="Disordered" evidence="1">
    <location>
        <begin position="101"/>
        <end position="135"/>
    </location>
</feature>
<dbReference type="InterPro" id="IPR053242">
    <property type="entry name" value="PAM2-like_domain"/>
</dbReference>
<dbReference type="SMART" id="SM01162">
    <property type="entry name" value="DUF1771"/>
    <property type="match status" value="1"/>
</dbReference>
<dbReference type="InterPro" id="IPR041806">
    <property type="entry name" value="CID5/6/7_CUE"/>
</dbReference>
<feature type="region of interest" description="Disordered" evidence="1">
    <location>
        <begin position="35"/>
        <end position="69"/>
    </location>
</feature>
<accession>A0ABP0THK1</accession>
<dbReference type="SUPFAM" id="SSF160443">
    <property type="entry name" value="SMR domain-like"/>
    <property type="match status" value="1"/>
</dbReference>
<keyword evidence="4" id="KW-1185">Reference proteome</keyword>
<reference evidence="3" key="1">
    <citation type="submission" date="2024-02" db="EMBL/GenBank/DDBJ databases">
        <authorList>
            <consortium name="ELIXIR-Norway"/>
            <consortium name="Elixir Norway"/>
        </authorList>
    </citation>
    <scope>NUCLEOTIDE SEQUENCE</scope>
</reference>
<evidence type="ECO:0000259" key="2">
    <source>
        <dbReference type="PROSITE" id="PS50828"/>
    </source>
</evidence>
<name>A0ABP0THK1_9BRYO</name>
<feature type="compositionally biased region" description="Polar residues" evidence="1">
    <location>
        <begin position="122"/>
        <end position="132"/>
    </location>
</feature>
<dbReference type="Pfam" id="PF08590">
    <property type="entry name" value="DUF1771"/>
    <property type="match status" value="1"/>
</dbReference>
<sequence length="640" mass="68985">MYRMSSTSNGPLSGVSEGLSAGMLGLSISLDDQSNLGAGEAYRGTSNQGSAAVLSPQKKPSLVDTSSGSFGSLGRTSLNPHAAEFVPRALKPASNFVSVNAWDSSKPTTTGSASEKDGVSQLHRTNSSNSNASDDEYRRLFRAQLPDDLMPDFDVGDFGESVSDYVESAFLDKGWEAGSGSTASQVENFNYDDRIQQSALRAKSYSPPGGNAPPRYNNGQQGGTTFPGTSFVRPYLPDLRPSMQQQILANRERQVSAVWPDSNESVTGSSFSDWGVGEKTFPDDLGGEIDPISLLTSEFPGFASESLAEIYYANGGDLSLTMEMLTELELQNEGGSTKQFQSPPIQAPPALRDFPALSAFDSLNASLSSSRATGGGVVAGELRATPADFVAAVRKQAAQQAAKLQQYKQNGGVDPSIGAALRGIISQGQGVGGFLRDASSRGSHGERLEAYQLHGRESHAPPPQPTWLDTGDSIATMYTDMREEARDHARVRNAYFDQARQAYLTGNKALAKELSAKGQWHNDQMKAAHSKAGEAIFWQRNANIYGNSSSTLGQPRLLDLHGLHVNEAIPMLKREIGQLRLSVRSTRQREQVFICVGTGHHTKGSRTPARLPIAVQQYLMEEEHLPFTETQPGMLRVIVR</sequence>
<evidence type="ECO:0000256" key="1">
    <source>
        <dbReference type="SAM" id="MobiDB-lite"/>
    </source>
</evidence>
<organism evidence="3 4">
    <name type="scientific">Sphagnum troendelagicum</name>
    <dbReference type="NCBI Taxonomy" id="128251"/>
    <lineage>
        <taxon>Eukaryota</taxon>
        <taxon>Viridiplantae</taxon>
        <taxon>Streptophyta</taxon>
        <taxon>Embryophyta</taxon>
        <taxon>Bryophyta</taxon>
        <taxon>Sphagnophytina</taxon>
        <taxon>Sphagnopsida</taxon>
        <taxon>Sphagnales</taxon>
        <taxon>Sphagnaceae</taxon>
        <taxon>Sphagnum</taxon>
    </lineage>
</organism>
<dbReference type="InterPro" id="IPR002625">
    <property type="entry name" value="Smr_dom"/>
</dbReference>
<dbReference type="EMBL" id="OZ019903">
    <property type="protein sequence ID" value="CAK9196733.1"/>
    <property type="molecule type" value="Genomic_DNA"/>
</dbReference>
<feature type="compositionally biased region" description="Polar residues" evidence="1">
    <location>
        <begin position="101"/>
        <end position="113"/>
    </location>
</feature>
<evidence type="ECO:0000313" key="3">
    <source>
        <dbReference type="EMBL" id="CAK9196733.1"/>
    </source>
</evidence>
<evidence type="ECO:0000313" key="4">
    <source>
        <dbReference type="Proteomes" id="UP001497512"/>
    </source>
</evidence>